<dbReference type="EMBL" id="BIFS01000002">
    <property type="protein sequence ID" value="GCE22302.1"/>
    <property type="molecule type" value="Genomic_DNA"/>
</dbReference>
<name>A0A402AT85_9CHLR</name>
<protein>
    <submittedName>
        <fullName evidence="1">Uncharacterized protein</fullName>
    </submittedName>
</protein>
<gene>
    <name evidence="1" type="ORF">KDK_61020</name>
</gene>
<keyword evidence="2" id="KW-1185">Reference proteome</keyword>
<evidence type="ECO:0000313" key="2">
    <source>
        <dbReference type="Proteomes" id="UP000287188"/>
    </source>
</evidence>
<accession>A0A402AT85</accession>
<sequence>MLVLFSLSLVALIVATSISISYFSSLNQTSNNHVETSITLASKPTPIPTPTPTPTPVFNPNLNAVLPTHRIVAFYAVPGPTQQGLPIS</sequence>
<organism evidence="1 2">
    <name type="scientific">Dictyobacter kobayashii</name>
    <dbReference type="NCBI Taxonomy" id="2014872"/>
    <lineage>
        <taxon>Bacteria</taxon>
        <taxon>Bacillati</taxon>
        <taxon>Chloroflexota</taxon>
        <taxon>Ktedonobacteria</taxon>
        <taxon>Ktedonobacterales</taxon>
        <taxon>Dictyobacteraceae</taxon>
        <taxon>Dictyobacter</taxon>
    </lineage>
</organism>
<comment type="caution">
    <text evidence="1">The sequence shown here is derived from an EMBL/GenBank/DDBJ whole genome shotgun (WGS) entry which is preliminary data.</text>
</comment>
<reference evidence="2" key="1">
    <citation type="submission" date="2018-12" db="EMBL/GenBank/DDBJ databases">
        <title>Tengunoibacter tsumagoiensis gen. nov., sp. nov., Dictyobacter kobayashii sp. nov., D. alpinus sp. nov., and D. joshuensis sp. nov. and description of Dictyobacteraceae fam. nov. within the order Ktedonobacterales isolated from Tengu-no-mugimeshi.</title>
        <authorList>
            <person name="Wang C.M."/>
            <person name="Zheng Y."/>
            <person name="Sakai Y."/>
            <person name="Toyoda A."/>
            <person name="Minakuchi Y."/>
            <person name="Abe K."/>
            <person name="Yokota A."/>
            <person name="Yabe S."/>
        </authorList>
    </citation>
    <scope>NUCLEOTIDE SEQUENCE [LARGE SCALE GENOMIC DNA]</scope>
    <source>
        <strain evidence="2">Uno11</strain>
    </source>
</reference>
<proteinExistence type="predicted"/>
<evidence type="ECO:0000313" key="1">
    <source>
        <dbReference type="EMBL" id="GCE22302.1"/>
    </source>
</evidence>
<dbReference type="Proteomes" id="UP000287188">
    <property type="component" value="Unassembled WGS sequence"/>
</dbReference>
<dbReference type="AlphaFoldDB" id="A0A402AT85"/>